<evidence type="ECO:0000313" key="3">
    <source>
        <dbReference type="Proteomes" id="UP001266305"/>
    </source>
</evidence>
<keyword evidence="3" id="KW-1185">Reference proteome</keyword>
<feature type="non-terminal residue" evidence="2">
    <location>
        <position position="151"/>
    </location>
</feature>
<name>A0ABQ9TNN3_SAGOE</name>
<reference evidence="2 3" key="1">
    <citation type="submission" date="2023-05" db="EMBL/GenBank/DDBJ databases">
        <title>B98-5 Cell Line De Novo Hybrid Assembly: An Optical Mapping Approach.</title>
        <authorList>
            <person name="Kananen K."/>
            <person name="Auerbach J.A."/>
            <person name="Kautto E."/>
            <person name="Blachly J.S."/>
        </authorList>
    </citation>
    <scope>NUCLEOTIDE SEQUENCE [LARGE SCALE GENOMIC DNA]</scope>
    <source>
        <strain evidence="2">B95-8</strain>
        <tissue evidence="2">Cell line</tissue>
    </source>
</reference>
<proteinExistence type="predicted"/>
<organism evidence="2 3">
    <name type="scientific">Saguinus oedipus</name>
    <name type="common">Cotton-top tamarin</name>
    <name type="synonym">Oedipomidas oedipus</name>
    <dbReference type="NCBI Taxonomy" id="9490"/>
    <lineage>
        <taxon>Eukaryota</taxon>
        <taxon>Metazoa</taxon>
        <taxon>Chordata</taxon>
        <taxon>Craniata</taxon>
        <taxon>Vertebrata</taxon>
        <taxon>Euteleostomi</taxon>
        <taxon>Mammalia</taxon>
        <taxon>Eutheria</taxon>
        <taxon>Euarchontoglires</taxon>
        <taxon>Primates</taxon>
        <taxon>Haplorrhini</taxon>
        <taxon>Platyrrhini</taxon>
        <taxon>Cebidae</taxon>
        <taxon>Callitrichinae</taxon>
        <taxon>Saguinus</taxon>
    </lineage>
</organism>
<evidence type="ECO:0000313" key="2">
    <source>
        <dbReference type="EMBL" id="KAK2086160.1"/>
    </source>
</evidence>
<sequence>MAGRHPRLGPKAAAPAAIYLHRVSKVKLLRSAAELLPGLVLRHRGLEWKSKQKQGRRTRPSKLPMSRESPTDAKVPAAPRWRRLLAPTPRSIGQPRPRRPNGQEGCCQGVGGAQGMWLGSTAREVERRATNAGCHSAPCRAEGAAYVPRPS</sequence>
<feature type="region of interest" description="Disordered" evidence="1">
    <location>
        <begin position="47"/>
        <end position="110"/>
    </location>
</feature>
<dbReference type="EMBL" id="JASSZA010000020">
    <property type="protein sequence ID" value="KAK2086160.1"/>
    <property type="molecule type" value="Genomic_DNA"/>
</dbReference>
<evidence type="ECO:0000256" key="1">
    <source>
        <dbReference type="SAM" id="MobiDB-lite"/>
    </source>
</evidence>
<gene>
    <name evidence="2" type="ORF">P7K49_035585</name>
</gene>
<protein>
    <submittedName>
        <fullName evidence="2">Uncharacterized protein</fullName>
    </submittedName>
</protein>
<feature type="compositionally biased region" description="Basic residues" evidence="1">
    <location>
        <begin position="51"/>
        <end position="60"/>
    </location>
</feature>
<accession>A0ABQ9TNN3</accession>
<dbReference type="Proteomes" id="UP001266305">
    <property type="component" value="Unassembled WGS sequence"/>
</dbReference>
<comment type="caution">
    <text evidence="2">The sequence shown here is derived from an EMBL/GenBank/DDBJ whole genome shotgun (WGS) entry which is preliminary data.</text>
</comment>